<reference evidence="1" key="1">
    <citation type="submission" date="2020-08" db="EMBL/GenBank/DDBJ databases">
        <title>Genomic insights into the carbon and energy metabolism of the first obligate autotrophic acetogenic bacterium Aceticella autotrophica gen. nov., sp. nov.</title>
        <authorList>
            <person name="Toshchakov S.V."/>
            <person name="Elcheninov A.G."/>
            <person name="Kublanov I.V."/>
            <person name="Frolov E.N."/>
            <person name="Lebedinsky A.V."/>
        </authorList>
    </citation>
    <scope>NUCLEOTIDE SEQUENCE</scope>
    <source>
        <strain evidence="1">3443-3Ac</strain>
    </source>
</reference>
<dbReference type="EMBL" id="CP060096">
    <property type="protein sequence ID" value="QSZ27483.1"/>
    <property type="molecule type" value="Genomic_DNA"/>
</dbReference>
<dbReference type="Pfam" id="PF09551">
    <property type="entry name" value="Spore_II_R"/>
    <property type="match status" value="1"/>
</dbReference>
<protein>
    <submittedName>
        <fullName evidence="1">Stage II sporulation protein R</fullName>
    </submittedName>
</protein>
<keyword evidence="2" id="KW-1185">Reference proteome</keyword>
<evidence type="ECO:0000313" key="2">
    <source>
        <dbReference type="Proteomes" id="UP000671913"/>
    </source>
</evidence>
<sequence>MKKLISVMLIVIFALIVVLNKPQDTYAVKQDISNKLIRLHVIANSDSEQDQRLKLKVRDAVIMKMNSKFKGIENVNNSENLIKENLSEIQNIAQNVVYENGKAYKVKAMYGKFDFPTKYYGTITLPAGNYKALRIIIGNGAGKNWWCVMFPPLCFVDITHGLSSNETKEELKKYLSNDEIEMIETNKPKMKFKIAEIFQKYYDDIRMALK</sequence>
<gene>
    <name evidence="1" type="primary">spoIIR</name>
    <name evidence="1" type="ORF">ACETAC_00690</name>
</gene>
<dbReference type="AlphaFoldDB" id="A0A975AW33"/>
<organism evidence="1 2">
    <name type="scientific">Aceticella autotrophica</name>
    <dbReference type="NCBI Taxonomy" id="2755338"/>
    <lineage>
        <taxon>Bacteria</taxon>
        <taxon>Bacillati</taxon>
        <taxon>Bacillota</taxon>
        <taxon>Clostridia</taxon>
        <taxon>Thermoanaerobacterales</taxon>
        <taxon>Thermoanaerobacteraceae</taxon>
        <taxon>Aceticella</taxon>
    </lineage>
</organism>
<evidence type="ECO:0000313" key="1">
    <source>
        <dbReference type="EMBL" id="QSZ27483.1"/>
    </source>
</evidence>
<dbReference type="InterPro" id="IPR014202">
    <property type="entry name" value="Spore_II_R"/>
</dbReference>
<proteinExistence type="predicted"/>
<accession>A0A975AW33</accession>
<name>A0A975AW33_9THEO</name>
<dbReference type="RefSeq" id="WP_284680184.1">
    <property type="nucleotide sequence ID" value="NZ_CP060096.1"/>
</dbReference>
<dbReference type="KEGG" id="aaut:ACETAC_00690"/>
<dbReference type="Proteomes" id="UP000671913">
    <property type="component" value="Chromosome"/>
</dbReference>
<dbReference type="NCBIfam" id="TIGR02837">
    <property type="entry name" value="spore_II_R"/>
    <property type="match status" value="1"/>
</dbReference>